<proteinExistence type="predicted"/>
<evidence type="ECO:0000313" key="4">
    <source>
        <dbReference type="EMBL" id="TQV82797.1"/>
    </source>
</evidence>
<evidence type="ECO:0000256" key="2">
    <source>
        <dbReference type="SAM" id="Phobius"/>
    </source>
</evidence>
<dbReference type="EMBL" id="VIKS01000015">
    <property type="protein sequence ID" value="TQV82797.1"/>
    <property type="molecule type" value="Genomic_DNA"/>
</dbReference>
<feature type="domain" description="Anti-sigma K factor RskA C-terminal" evidence="3">
    <location>
        <begin position="129"/>
        <end position="229"/>
    </location>
</feature>
<keyword evidence="5" id="KW-1185">Reference proteome</keyword>
<keyword evidence="2" id="KW-0472">Membrane</keyword>
<feature type="transmembrane region" description="Helical" evidence="2">
    <location>
        <begin position="91"/>
        <end position="112"/>
    </location>
</feature>
<keyword evidence="2" id="KW-1133">Transmembrane helix</keyword>
<accession>A0A545U009</accession>
<keyword evidence="1" id="KW-0175">Coiled coil</keyword>
<dbReference type="Pfam" id="PF10099">
    <property type="entry name" value="RskA_C"/>
    <property type="match status" value="1"/>
</dbReference>
<protein>
    <recommendedName>
        <fullName evidence="3">Anti-sigma K factor RskA C-terminal domain-containing protein</fullName>
    </recommendedName>
</protein>
<dbReference type="Proteomes" id="UP000315439">
    <property type="component" value="Unassembled WGS sequence"/>
</dbReference>
<name>A0A545U009_9GAMM</name>
<sequence>MSGSENANSLNNDSAAFEYVVGTLRGKARTDFEALMRQNESLRFQVSEWEERLMNLNTTELTRTPTKDNWSAIENRINTTAQSSHQSKPGLLARLFWLPWLLTGVMTVLLMFNSTLFQTDQENGIGKLPIDYMAVMTTNDGKAALSAVASGDARRMWLRWEDNRLEADQDFQLWAVSRSDGEIRSISVIANSDTEVLELSEAEWRLVKDADSLLLTVEDEGGSPIDEPSDNLVAKGLCVRLTRTDRDV</sequence>
<reference evidence="4 5" key="1">
    <citation type="submission" date="2019-07" db="EMBL/GenBank/DDBJ databases">
        <title>Draft genome for Aliikangiella sp. M105.</title>
        <authorList>
            <person name="Wang G."/>
        </authorList>
    </citation>
    <scope>NUCLEOTIDE SEQUENCE [LARGE SCALE GENOMIC DNA]</scope>
    <source>
        <strain evidence="4 5">M105</strain>
    </source>
</reference>
<dbReference type="InterPro" id="IPR018764">
    <property type="entry name" value="RskA_C"/>
</dbReference>
<evidence type="ECO:0000313" key="5">
    <source>
        <dbReference type="Proteomes" id="UP000315439"/>
    </source>
</evidence>
<keyword evidence="2" id="KW-0812">Transmembrane</keyword>
<dbReference type="GO" id="GO:0005886">
    <property type="term" value="C:plasma membrane"/>
    <property type="evidence" value="ECO:0007669"/>
    <property type="project" value="InterPro"/>
</dbReference>
<dbReference type="RefSeq" id="WP_142934431.1">
    <property type="nucleotide sequence ID" value="NZ_ML660171.1"/>
</dbReference>
<dbReference type="AlphaFoldDB" id="A0A545U009"/>
<dbReference type="OrthoDB" id="5298046at2"/>
<feature type="coiled-coil region" evidence="1">
    <location>
        <begin position="32"/>
        <end position="59"/>
    </location>
</feature>
<evidence type="ECO:0000259" key="3">
    <source>
        <dbReference type="Pfam" id="PF10099"/>
    </source>
</evidence>
<organism evidence="4 5">
    <name type="scientific">Aliikangiella coralliicola</name>
    <dbReference type="NCBI Taxonomy" id="2592383"/>
    <lineage>
        <taxon>Bacteria</taxon>
        <taxon>Pseudomonadati</taxon>
        <taxon>Pseudomonadota</taxon>
        <taxon>Gammaproteobacteria</taxon>
        <taxon>Oceanospirillales</taxon>
        <taxon>Pleioneaceae</taxon>
        <taxon>Aliikangiella</taxon>
    </lineage>
</organism>
<evidence type="ECO:0000256" key="1">
    <source>
        <dbReference type="SAM" id="Coils"/>
    </source>
</evidence>
<gene>
    <name evidence="4" type="ORF">FLL46_23795</name>
</gene>
<comment type="caution">
    <text evidence="4">The sequence shown here is derived from an EMBL/GenBank/DDBJ whole genome shotgun (WGS) entry which is preliminary data.</text>
</comment>